<accession>A0AAE8QYI0</accession>
<dbReference type="InterPro" id="IPR025538">
    <property type="entry name" value="DUF4424"/>
</dbReference>
<dbReference type="Gene3D" id="2.60.40.3680">
    <property type="match status" value="1"/>
</dbReference>
<gene>
    <name evidence="2" type="ORF">E0L16_08110</name>
</gene>
<evidence type="ECO:0000313" key="2">
    <source>
        <dbReference type="EMBL" id="TCB88113.1"/>
    </source>
</evidence>
<feature type="domain" description="DUF4424" evidence="1">
    <location>
        <begin position="18"/>
        <end position="305"/>
    </location>
</feature>
<dbReference type="AlphaFoldDB" id="A0AAE8QYI0"/>
<evidence type="ECO:0000313" key="3">
    <source>
        <dbReference type="Proteomes" id="UP000291623"/>
    </source>
</evidence>
<sequence length="311" mass="35649">MRELTGALLLITSMSVYANDTSIGDINSTIEFLKQNDISMEKERLLISPERINVDYLFVNHAPQDVTLPVAFPMPPEQYYESDRNPGLMNFKLSVNGKPVTPQEKWVALLINEKEKSWDDITDKLLKTGWTVEQLRNVIKNNAIFQQPDNLPALPEAWVKNGGDLLAVQQFFIWQQTFPAGKEVMINHTYTPSLTSGVPREVADITDKNCLTDENKQQLSQLRSNVKRNHQEEVFPGFNWAQLDYILTTGANWKEGVIGDFTLRIHKRAADEVAVVCFNHSLKLIEPLSLEFKQKNFKPEQDLRIIYLSSW</sequence>
<evidence type="ECO:0000259" key="1">
    <source>
        <dbReference type="Pfam" id="PF14415"/>
    </source>
</evidence>
<dbReference type="EMBL" id="SJON01000004">
    <property type="protein sequence ID" value="TCB88113.1"/>
    <property type="molecule type" value="Genomic_DNA"/>
</dbReference>
<dbReference type="Proteomes" id="UP000291623">
    <property type="component" value="Unassembled WGS sequence"/>
</dbReference>
<dbReference type="Pfam" id="PF14415">
    <property type="entry name" value="DUF4424"/>
    <property type="match status" value="1"/>
</dbReference>
<name>A0AAE8QYI0_9ENTR</name>
<protein>
    <submittedName>
        <fullName evidence="2">DUF4424 domain-containing protein</fullName>
    </submittedName>
</protein>
<organism evidence="2 3">
    <name type="scientific">Enterobacter quasihormaechei</name>
    <dbReference type="NCBI Taxonomy" id="2529382"/>
    <lineage>
        <taxon>Bacteria</taxon>
        <taxon>Pseudomonadati</taxon>
        <taxon>Pseudomonadota</taxon>
        <taxon>Gammaproteobacteria</taxon>
        <taxon>Enterobacterales</taxon>
        <taxon>Enterobacteriaceae</taxon>
        <taxon>Enterobacter</taxon>
    </lineage>
</organism>
<proteinExistence type="predicted"/>
<comment type="caution">
    <text evidence="2">The sequence shown here is derived from an EMBL/GenBank/DDBJ whole genome shotgun (WGS) entry which is preliminary data.</text>
</comment>
<reference evidence="2 3" key="1">
    <citation type="submission" date="2019-02" db="EMBL/GenBank/DDBJ databases">
        <title>The draft genome of Enterobacter spp. strains.</title>
        <authorList>
            <person name="Wang C."/>
            <person name="Feng Y."/>
            <person name="Zong Z."/>
        </authorList>
    </citation>
    <scope>NUCLEOTIDE SEQUENCE [LARGE SCALE GENOMIC DNA]</scope>
    <source>
        <strain evidence="2 3">WCHEQ120003</strain>
    </source>
</reference>